<dbReference type="Pfam" id="PF00573">
    <property type="entry name" value="Ribosomal_L4"/>
    <property type="match status" value="1"/>
</dbReference>
<dbReference type="GO" id="GO:0005840">
    <property type="term" value="C:ribosome"/>
    <property type="evidence" value="ECO:0007669"/>
    <property type="project" value="UniProtKB-KW"/>
</dbReference>
<organism evidence="4 5">
    <name type="scientific">Araneus ventricosus</name>
    <name type="common">Orbweaver spider</name>
    <name type="synonym">Epeira ventricosa</name>
    <dbReference type="NCBI Taxonomy" id="182803"/>
    <lineage>
        <taxon>Eukaryota</taxon>
        <taxon>Metazoa</taxon>
        <taxon>Ecdysozoa</taxon>
        <taxon>Arthropoda</taxon>
        <taxon>Chelicerata</taxon>
        <taxon>Arachnida</taxon>
        <taxon>Araneae</taxon>
        <taxon>Araneomorphae</taxon>
        <taxon>Entelegynae</taxon>
        <taxon>Araneoidea</taxon>
        <taxon>Araneidae</taxon>
        <taxon>Araneus</taxon>
    </lineage>
</organism>
<evidence type="ECO:0000313" key="5">
    <source>
        <dbReference type="Proteomes" id="UP000499080"/>
    </source>
</evidence>
<name>A0A4Y2WGC9_ARAVE</name>
<protein>
    <submittedName>
        <fullName evidence="4">60S ribosomal protein L4-B</fullName>
    </submittedName>
</protein>
<evidence type="ECO:0000256" key="2">
    <source>
        <dbReference type="ARBA" id="ARBA00022980"/>
    </source>
</evidence>
<gene>
    <name evidence="4" type="primary">rpl4-b</name>
    <name evidence="4" type="ORF">AVEN_274985_1</name>
</gene>
<dbReference type="GO" id="GO:1990904">
    <property type="term" value="C:ribonucleoprotein complex"/>
    <property type="evidence" value="ECO:0007669"/>
    <property type="project" value="UniProtKB-KW"/>
</dbReference>
<dbReference type="InterPro" id="IPR045240">
    <property type="entry name" value="Ribosomal_uL4_euk/arch"/>
</dbReference>
<dbReference type="Proteomes" id="UP000499080">
    <property type="component" value="Unassembled WGS sequence"/>
</dbReference>
<dbReference type="SUPFAM" id="SSF52166">
    <property type="entry name" value="Ribosomal protein L4"/>
    <property type="match status" value="1"/>
</dbReference>
<keyword evidence="3" id="KW-0687">Ribonucleoprotein</keyword>
<evidence type="ECO:0000313" key="4">
    <source>
        <dbReference type="EMBL" id="GBO36663.1"/>
    </source>
</evidence>
<evidence type="ECO:0000256" key="3">
    <source>
        <dbReference type="ARBA" id="ARBA00023274"/>
    </source>
</evidence>
<dbReference type="GO" id="GO:0006412">
    <property type="term" value="P:translation"/>
    <property type="evidence" value="ECO:0007669"/>
    <property type="project" value="InterPro"/>
</dbReference>
<dbReference type="InterPro" id="IPR002136">
    <property type="entry name" value="Ribosomal_uL4"/>
</dbReference>
<dbReference type="PANTHER" id="PTHR19431">
    <property type="entry name" value="60S RIBOSOMAL PROTEIN L4"/>
    <property type="match status" value="1"/>
</dbReference>
<comment type="caution">
    <text evidence="4">The sequence shown here is derived from an EMBL/GenBank/DDBJ whole genome shotgun (WGS) entry which is preliminary data.</text>
</comment>
<keyword evidence="2 4" id="KW-0689">Ribosomal protein</keyword>
<dbReference type="EMBL" id="BGPR01060907">
    <property type="protein sequence ID" value="GBO36663.1"/>
    <property type="molecule type" value="Genomic_DNA"/>
</dbReference>
<accession>A0A4Y2WGC9</accession>
<keyword evidence="5" id="KW-1185">Reference proteome</keyword>
<evidence type="ECO:0000256" key="1">
    <source>
        <dbReference type="ARBA" id="ARBA00010528"/>
    </source>
</evidence>
<reference evidence="4 5" key="1">
    <citation type="journal article" date="2019" name="Sci. Rep.">
        <title>Orb-weaving spider Araneus ventricosus genome elucidates the spidroin gene catalogue.</title>
        <authorList>
            <person name="Kono N."/>
            <person name="Nakamura H."/>
            <person name="Ohtoshi R."/>
            <person name="Moran D.A.P."/>
            <person name="Shinohara A."/>
            <person name="Yoshida Y."/>
            <person name="Fujiwara M."/>
            <person name="Mori M."/>
            <person name="Tomita M."/>
            <person name="Arakawa K."/>
        </authorList>
    </citation>
    <scope>NUCLEOTIDE SEQUENCE [LARGE SCALE GENOMIC DNA]</scope>
</reference>
<dbReference type="Gene3D" id="3.40.1370.10">
    <property type="match status" value="1"/>
</dbReference>
<sequence>MSAGARPLVTVYSETNERTGKNLRLPAVFKAPIRPDIVNFVHMNMAKNRRHPYAVSKEAGHQTSAESWGTGRAVARIPRVRWVEPHSSGQGFLMAHVQTRLLTWPEMASPRTWIEEIPRRLVGGGARIQISLCVLMPASQNEKLSRINAWAFCKCAQQGTNREKLGSYIKMVLILSHMDNEVLRLIKPWAEIYVTICFFQAGVNRSYYLSWHGCSLGSKVPRDDGCHLKLDQGIRAVI</sequence>
<dbReference type="AlphaFoldDB" id="A0A4Y2WGC9"/>
<comment type="similarity">
    <text evidence="1">Belongs to the universal ribosomal protein uL4 family.</text>
</comment>
<proteinExistence type="inferred from homology"/>
<dbReference type="GO" id="GO:0003735">
    <property type="term" value="F:structural constituent of ribosome"/>
    <property type="evidence" value="ECO:0007669"/>
    <property type="project" value="InterPro"/>
</dbReference>
<dbReference type="InterPro" id="IPR023574">
    <property type="entry name" value="Ribosomal_uL4_dom_sf"/>
</dbReference>
<dbReference type="OrthoDB" id="8122458at2759"/>